<keyword evidence="6 7" id="KW-0472">Membrane</keyword>
<keyword evidence="4 7" id="KW-0812">Transmembrane</keyword>
<evidence type="ECO:0000313" key="9">
    <source>
        <dbReference type="EMBL" id="RGN87939.1"/>
    </source>
</evidence>
<evidence type="ECO:0000313" key="18">
    <source>
        <dbReference type="Proteomes" id="UP000283585"/>
    </source>
</evidence>
<dbReference type="EMBL" id="QSHL01000001">
    <property type="protein sequence ID" value="RHC10181.1"/>
    <property type="molecule type" value="Genomic_DNA"/>
</dbReference>
<gene>
    <name evidence="14" type="ORF">DW040_03630</name>
    <name evidence="13" type="ORF">DW272_03040</name>
    <name evidence="12" type="ORF">DW859_01840</name>
    <name evidence="11" type="ORF">DWW07_04250</name>
    <name evidence="10" type="ORF">DWZ12_07280</name>
    <name evidence="9" type="ORF">DXB38_07510</name>
</gene>
<dbReference type="Proteomes" id="UP000261105">
    <property type="component" value="Unassembled WGS sequence"/>
</dbReference>
<evidence type="ECO:0000256" key="5">
    <source>
        <dbReference type="ARBA" id="ARBA00022989"/>
    </source>
</evidence>
<dbReference type="EMBL" id="QROE01000001">
    <property type="protein sequence ID" value="RHK98409.1"/>
    <property type="molecule type" value="Genomic_DNA"/>
</dbReference>
<comment type="similarity">
    <text evidence="2">Belongs to the CpsC/CapA family.</text>
</comment>
<keyword evidence="3" id="KW-1003">Cell membrane</keyword>
<dbReference type="EMBL" id="QRSS01000006">
    <property type="protein sequence ID" value="RGQ05686.1"/>
    <property type="molecule type" value="Genomic_DNA"/>
</dbReference>
<dbReference type="Proteomes" id="UP000284267">
    <property type="component" value="Unassembled WGS sequence"/>
</dbReference>
<keyword evidence="9" id="KW-0808">Transferase</keyword>
<feature type="transmembrane region" description="Helical" evidence="7">
    <location>
        <begin position="192"/>
        <end position="212"/>
    </location>
</feature>
<evidence type="ECO:0000259" key="8">
    <source>
        <dbReference type="Pfam" id="PF02706"/>
    </source>
</evidence>
<dbReference type="Pfam" id="PF02706">
    <property type="entry name" value="Wzz"/>
    <property type="match status" value="1"/>
</dbReference>
<evidence type="ECO:0000256" key="2">
    <source>
        <dbReference type="ARBA" id="ARBA00006683"/>
    </source>
</evidence>
<accession>A0A396A601</accession>
<evidence type="ECO:0000256" key="6">
    <source>
        <dbReference type="ARBA" id="ARBA00023136"/>
    </source>
</evidence>
<keyword evidence="9" id="KW-0829">Tyrosine-protein kinase</keyword>
<evidence type="ECO:0000313" key="11">
    <source>
        <dbReference type="EMBL" id="RGV65767.1"/>
    </source>
</evidence>
<evidence type="ECO:0000313" key="12">
    <source>
        <dbReference type="EMBL" id="RHC10181.1"/>
    </source>
</evidence>
<proteinExistence type="inferred from homology"/>
<dbReference type="Proteomes" id="UP000265808">
    <property type="component" value="Unassembled WGS sequence"/>
</dbReference>
<evidence type="ECO:0000313" key="10">
    <source>
        <dbReference type="EMBL" id="RGQ05686.1"/>
    </source>
</evidence>
<evidence type="ECO:0000256" key="4">
    <source>
        <dbReference type="ARBA" id="ARBA00022692"/>
    </source>
</evidence>
<evidence type="ECO:0000313" key="15">
    <source>
        <dbReference type="Proteomes" id="UP000261105"/>
    </source>
</evidence>
<comment type="subcellular location">
    <subcellularLocation>
        <location evidence="1">Cell membrane</location>
        <topology evidence="1">Multi-pass membrane protein</topology>
    </subcellularLocation>
</comment>
<organism evidence="9 15">
    <name type="scientific">Blautia obeum</name>
    <dbReference type="NCBI Taxonomy" id="40520"/>
    <lineage>
        <taxon>Bacteria</taxon>
        <taxon>Bacillati</taxon>
        <taxon>Bacillota</taxon>
        <taxon>Clostridia</taxon>
        <taxon>Lachnospirales</taxon>
        <taxon>Lachnospiraceae</taxon>
        <taxon>Blautia</taxon>
    </lineage>
</organism>
<evidence type="ECO:0000256" key="7">
    <source>
        <dbReference type="SAM" id="Phobius"/>
    </source>
</evidence>
<evidence type="ECO:0000313" key="16">
    <source>
        <dbReference type="Proteomes" id="UP000265808"/>
    </source>
</evidence>
<dbReference type="GO" id="GO:0004713">
    <property type="term" value="F:protein tyrosine kinase activity"/>
    <property type="evidence" value="ECO:0007669"/>
    <property type="project" value="UniProtKB-KW"/>
</dbReference>
<dbReference type="AlphaFoldDB" id="A0A396A601"/>
<evidence type="ECO:0000313" key="19">
    <source>
        <dbReference type="Proteomes" id="UP000284220"/>
    </source>
</evidence>
<comment type="caution">
    <text evidence="9">The sequence shown here is derived from an EMBL/GenBank/DDBJ whole genome shotgun (WGS) entry which is preliminary data.</text>
</comment>
<keyword evidence="5 7" id="KW-1133">Transmembrane helix</keyword>
<dbReference type="InterPro" id="IPR003856">
    <property type="entry name" value="LPS_length_determ_N"/>
</dbReference>
<dbReference type="Proteomes" id="UP000283585">
    <property type="component" value="Unassembled WGS sequence"/>
</dbReference>
<evidence type="ECO:0000313" key="20">
    <source>
        <dbReference type="Proteomes" id="UP000284267"/>
    </source>
</evidence>
<dbReference type="Proteomes" id="UP000284220">
    <property type="component" value="Unassembled WGS sequence"/>
</dbReference>
<evidence type="ECO:0000256" key="1">
    <source>
        <dbReference type="ARBA" id="ARBA00004651"/>
    </source>
</evidence>
<sequence>MHSVGREDKMEQQNLQDNTDIEIDVLELFHVLLNKFWIILLAGIIAGLAFIGGTILFITPQYESTTKMYVLSKQDNNTLTQQDMQTSLSLTKDYAELIKSRTVTEGVIAQLNLDLTHEELLKKMAVDSATDTRILSITVTDADPYEACKIANAIRDVAANHIKNVMDIDAVNVVETANIPDQQSSPSISKNGIIGVLLGVLLSVAIILIAYISNDTVKTQEDVEKYLGLSVLGTIPLTETDRKKKKKKQKQKKARGRR</sequence>
<feature type="domain" description="Polysaccharide chain length determinant N-terminal" evidence="8">
    <location>
        <begin position="22"/>
        <end position="111"/>
    </location>
</feature>
<keyword evidence="9" id="KW-0418">Kinase</keyword>
<dbReference type="InterPro" id="IPR050445">
    <property type="entry name" value="Bact_polysacc_biosynth/exp"/>
</dbReference>
<dbReference type="EMBL" id="QSUZ01000007">
    <property type="protein sequence ID" value="RGN87939.1"/>
    <property type="molecule type" value="Genomic_DNA"/>
</dbReference>
<reference evidence="15 16" key="1">
    <citation type="submission" date="2018-08" db="EMBL/GenBank/DDBJ databases">
        <title>A genome reference for cultivated species of the human gut microbiota.</title>
        <authorList>
            <person name="Zou Y."/>
            <person name="Xue W."/>
            <person name="Luo G."/>
        </authorList>
    </citation>
    <scope>NUCLEOTIDE SEQUENCE [LARGE SCALE GENOMIC DNA]</scope>
    <source>
        <strain evidence="11 17">AF14-23</strain>
        <strain evidence="10 18">AF29-2BH</strain>
        <strain evidence="14 20">AF39-4</strain>
        <strain evidence="13 19">AM22-9LB</strain>
        <strain evidence="12 16">AM37-4AC</strain>
        <strain evidence="9 15">OM03-6</strain>
    </source>
</reference>
<dbReference type="EMBL" id="QRHZ01000001">
    <property type="protein sequence ID" value="RHG20196.1"/>
    <property type="molecule type" value="Genomic_DNA"/>
</dbReference>
<protein>
    <submittedName>
        <fullName evidence="9">Protein-tyrosine kinase</fullName>
    </submittedName>
</protein>
<evidence type="ECO:0000313" key="14">
    <source>
        <dbReference type="EMBL" id="RHK98409.1"/>
    </source>
</evidence>
<feature type="transmembrane region" description="Helical" evidence="7">
    <location>
        <begin position="36"/>
        <end position="58"/>
    </location>
</feature>
<dbReference type="PANTHER" id="PTHR32309">
    <property type="entry name" value="TYROSINE-PROTEIN KINASE"/>
    <property type="match status" value="1"/>
</dbReference>
<name>A0A396A601_9FIRM</name>
<evidence type="ECO:0000256" key="3">
    <source>
        <dbReference type="ARBA" id="ARBA00022475"/>
    </source>
</evidence>
<evidence type="ECO:0000313" key="13">
    <source>
        <dbReference type="EMBL" id="RHG20196.1"/>
    </source>
</evidence>
<evidence type="ECO:0000313" key="17">
    <source>
        <dbReference type="Proteomes" id="UP000265828"/>
    </source>
</evidence>
<dbReference type="GO" id="GO:0005886">
    <property type="term" value="C:plasma membrane"/>
    <property type="evidence" value="ECO:0007669"/>
    <property type="project" value="UniProtKB-SubCell"/>
</dbReference>
<dbReference type="Proteomes" id="UP000265828">
    <property type="component" value="Unassembled WGS sequence"/>
</dbReference>
<dbReference type="PANTHER" id="PTHR32309:SF13">
    <property type="entry name" value="FERRIC ENTEROBACTIN TRANSPORT PROTEIN FEPE"/>
    <property type="match status" value="1"/>
</dbReference>
<dbReference type="EMBL" id="QRZI01000002">
    <property type="protein sequence ID" value="RGV65767.1"/>
    <property type="molecule type" value="Genomic_DNA"/>
</dbReference>